<dbReference type="Proteomes" id="UP000014028">
    <property type="component" value="Unassembled WGS sequence"/>
</dbReference>
<evidence type="ECO:0000313" key="2">
    <source>
        <dbReference type="Proteomes" id="UP000014028"/>
    </source>
</evidence>
<evidence type="ECO:0000313" key="1">
    <source>
        <dbReference type="EMBL" id="EOQ17203.1"/>
    </source>
</evidence>
<protein>
    <submittedName>
        <fullName evidence="1">Uncharacterized protein</fullName>
    </submittedName>
</protein>
<accession>A0A9W5R9V2</accession>
<sequence length="71" mass="8163">MLLFVLEGFKNGKNEGLKLVEFTFAGKGVIEEASRYKAENKFDEVRIYEAQWVETTQPVGFGEYKIIKQIS</sequence>
<reference evidence="1 2" key="1">
    <citation type="submission" date="2012-12" db="EMBL/GenBank/DDBJ databases">
        <title>The Genome Sequence of Bacillus cereus VD184.</title>
        <authorList>
            <consortium name="The Broad Institute Genome Sequencing Platform"/>
            <consortium name="The Broad Institute Genome Sequencing Center for Infectious Disease"/>
            <person name="Feldgarden M."/>
            <person name="Van der Auwera G.A."/>
            <person name="Mahillon J."/>
            <person name="Duprez V."/>
            <person name="Timmery S."/>
            <person name="Mattelet C."/>
            <person name="Dierick K."/>
            <person name="Sun M."/>
            <person name="Yu Z."/>
            <person name="Zhu L."/>
            <person name="Hu X."/>
            <person name="Shank E.B."/>
            <person name="Swiecicka I."/>
            <person name="Hansen B.M."/>
            <person name="Andrup L."/>
            <person name="Walker B."/>
            <person name="Young S.K."/>
            <person name="Zeng Q."/>
            <person name="Gargeya S."/>
            <person name="Fitzgerald M."/>
            <person name="Haas B."/>
            <person name="Abouelleil A."/>
            <person name="Alvarado L."/>
            <person name="Arachchi H.M."/>
            <person name="Berlin A.M."/>
            <person name="Chapman S.B."/>
            <person name="Dewar J."/>
            <person name="Goldberg J."/>
            <person name="Griggs A."/>
            <person name="Gujja S."/>
            <person name="Hansen M."/>
            <person name="Howarth C."/>
            <person name="Imamovic A."/>
            <person name="Larimer J."/>
            <person name="McCowan C."/>
            <person name="Murphy C."/>
            <person name="Neiman D."/>
            <person name="Pearson M."/>
            <person name="Priest M."/>
            <person name="Roberts A."/>
            <person name="Saif S."/>
            <person name="Shea T."/>
            <person name="Sisk P."/>
            <person name="Sykes S."/>
            <person name="Wortman J."/>
            <person name="Nusbaum C."/>
            <person name="Birren B."/>
        </authorList>
    </citation>
    <scope>NUCLEOTIDE SEQUENCE [LARGE SCALE GENOMIC DNA]</scope>
    <source>
        <strain evidence="1 2">VD184</strain>
    </source>
</reference>
<dbReference type="AlphaFoldDB" id="A0A9W5R9V2"/>
<comment type="caution">
    <text evidence="1">The sequence shown here is derived from an EMBL/GenBank/DDBJ whole genome shotgun (WGS) entry which is preliminary data.</text>
</comment>
<organism evidence="1 2">
    <name type="scientific">Bacillus cereus VD184</name>
    <dbReference type="NCBI Taxonomy" id="1053242"/>
    <lineage>
        <taxon>Bacteria</taxon>
        <taxon>Bacillati</taxon>
        <taxon>Bacillota</taxon>
        <taxon>Bacilli</taxon>
        <taxon>Bacillales</taxon>
        <taxon>Bacillaceae</taxon>
        <taxon>Bacillus</taxon>
        <taxon>Bacillus cereus group</taxon>
    </lineage>
</organism>
<dbReference type="EMBL" id="AHFK01000030">
    <property type="protein sequence ID" value="EOQ17203.1"/>
    <property type="molecule type" value="Genomic_DNA"/>
</dbReference>
<name>A0A9W5R9V2_BACCE</name>
<proteinExistence type="predicted"/>
<gene>
    <name evidence="1" type="ORF">IKC_01941</name>
</gene>
<dbReference type="RefSeq" id="WP_016122132.1">
    <property type="nucleotide sequence ID" value="NZ_KB976825.1"/>
</dbReference>